<accession>A0A1G4PJN1</accession>
<evidence type="ECO:0000256" key="1">
    <source>
        <dbReference type="ARBA" id="ARBA00022741"/>
    </source>
</evidence>
<dbReference type="InterPro" id="IPR027417">
    <property type="entry name" value="P-loop_NTPase"/>
</dbReference>
<dbReference type="PROSITE" id="PS51192">
    <property type="entry name" value="HELICASE_ATP_BIND_1"/>
    <property type="match status" value="1"/>
</dbReference>
<dbReference type="OrthoDB" id="9804325at2"/>
<keyword evidence="7" id="KW-0234">DNA repair</keyword>
<dbReference type="PROSITE" id="PS51194">
    <property type="entry name" value="HELICASE_CTER"/>
    <property type="match status" value="1"/>
</dbReference>
<dbReference type="NCBIfam" id="NF008164">
    <property type="entry name" value="PRK10917.1-2"/>
    <property type="match status" value="1"/>
</dbReference>
<dbReference type="InterPro" id="IPR014001">
    <property type="entry name" value="Helicase_ATP-bd"/>
</dbReference>
<evidence type="ECO:0000259" key="9">
    <source>
        <dbReference type="PROSITE" id="PS51194"/>
    </source>
</evidence>
<dbReference type="GO" id="GO:0003677">
    <property type="term" value="F:DNA binding"/>
    <property type="evidence" value="ECO:0007669"/>
    <property type="project" value="UniProtKB-KW"/>
</dbReference>
<evidence type="ECO:0000313" key="11">
    <source>
        <dbReference type="Proteomes" id="UP000199150"/>
    </source>
</evidence>
<dbReference type="InterPro" id="IPR012340">
    <property type="entry name" value="NA-bd_OB-fold"/>
</dbReference>
<dbReference type="AlphaFoldDB" id="A0A1G4PJN1"/>
<dbReference type="EMBL" id="FMTS01000001">
    <property type="protein sequence ID" value="SCW32554.1"/>
    <property type="molecule type" value="Genomic_DNA"/>
</dbReference>
<dbReference type="PANTHER" id="PTHR47964:SF1">
    <property type="entry name" value="ATP-DEPENDENT DNA HELICASE HOMOLOG RECG, CHLOROPLASTIC"/>
    <property type="match status" value="1"/>
</dbReference>
<dbReference type="GO" id="GO:0006281">
    <property type="term" value="P:DNA repair"/>
    <property type="evidence" value="ECO:0007669"/>
    <property type="project" value="UniProtKB-KW"/>
</dbReference>
<dbReference type="InterPro" id="IPR045562">
    <property type="entry name" value="RecG_dom3_C"/>
</dbReference>
<dbReference type="Pfam" id="PF19833">
    <property type="entry name" value="RecG_dom3_C"/>
    <property type="match status" value="1"/>
</dbReference>
<reference evidence="11" key="1">
    <citation type="submission" date="2016-10" db="EMBL/GenBank/DDBJ databases">
        <authorList>
            <person name="Varghese N."/>
            <person name="Submissions S."/>
        </authorList>
    </citation>
    <scope>NUCLEOTIDE SEQUENCE [LARGE SCALE GENOMIC DNA]</scope>
    <source>
        <strain evidence="11">CGMCC 1.3431</strain>
    </source>
</reference>
<dbReference type="SMART" id="SM00490">
    <property type="entry name" value="HELICc"/>
    <property type="match status" value="1"/>
</dbReference>
<dbReference type="Gene3D" id="3.40.50.300">
    <property type="entry name" value="P-loop containing nucleotide triphosphate hydrolases"/>
    <property type="match status" value="2"/>
</dbReference>
<evidence type="ECO:0000256" key="7">
    <source>
        <dbReference type="ARBA" id="ARBA00023204"/>
    </source>
</evidence>
<protein>
    <submittedName>
        <fullName evidence="10">ATP-dependent DNA helicase RecG</fullName>
    </submittedName>
</protein>
<feature type="domain" description="Helicase ATP-binding" evidence="8">
    <location>
        <begin position="276"/>
        <end position="437"/>
    </location>
</feature>
<evidence type="ECO:0000256" key="4">
    <source>
        <dbReference type="ARBA" id="ARBA00022806"/>
    </source>
</evidence>
<evidence type="ECO:0000256" key="5">
    <source>
        <dbReference type="ARBA" id="ARBA00022840"/>
    </source>
</evidence>
<dbReference type="Proteomes" id="UP000199150">
    <property type="component" value="Unassembled WGS sequence"/>
</dbReference>
<dbReference type="Gene3D" id="2.40.50.140">
    <property type="entry name" value="Nucleic acid-binding proteins"/>
    <property type="match status" value="1"/>
</dbReference>
<dbReference type="CDD" id="cd04488">
    <property type="entry name" value="RecG_wedge_OBF"/>
    <property type="match status" value="1"/>
</dbReference>
<dbReference type="Pfam" id="PF00270">
    <property type="entry name" value="DEAD"/>
    <property type="match status" value="1"/>
</dbReference>
<dbReference type="CDD" id="cd17992">
    <property type="entry name" value="DEXHc_RecG"/>
    <property type="match status" value="1"/>
</dbReference>
<feature type="domain" description="Helicase C-terminal" evidence="9">
    <location>
        <begin position="456"/>
        <end position="615"/>
    </location>
</feature>
<dbReference type="GO" id="GO:0016787">
    <property type="term" value="F:hydrolase activity"/>
    <property type="evidence" value="ECO:0007669"/>
    <property type="project" value="UniProtKB-KW"/>
</dbReference>
<name>A0A1G4PJN1_9CAUL</name>
<evidence type="ECO:0000256" key="6">
    <source>
        <dbReference type="ARBA" id="ARBA00023125"/>
    </source>
</evidence>
<evidence type="ECO:0000313" key="10">
    <source>
        <dbReference type="EMBL" id="SCW32554.1"/>
    </source>
</evidence>
<sequence>MRPEILFPYYAPVTSLKGVGPKLAPALSAHVGEHVRDLAFFLPSGLIKRPLLTLAEARIGEIQTVRVRIGGYPPSPDKAPQRIDVFDETGRLQLVYFHRIRGFEAQHPVGAERLISGRIEKFGQHLQMSHPDYIVDEARAEEIPACEPIYPATLDLSSRMIRKFIQTALTTLPDLPEWQDKAILDKYIWPTFNQALKAAHIPQSELDFSPDSKTRQRLAYDEALAHQLALKSRKLHRQNTPARVVDFHRLSDRALAALPFALTGAQVRALQDIRADLRSGHRMNRLVQGDVGAGKTLVALLAMIDLAEGGFQSVLMAPTEILARQHYEKSLPILNDIGITSIIMTGRDKGRLREEKRAVVASGEAMIVFGTHAVFQEGVDFQSLQLAVIDEQHRFGVGQRQRLFSKGDSVHYLSMSATPIPRTLALTQYGEADLSILDEKPAGRQPIHTAVLPRQRLPDVIARLRSAIESGSQAYWICPLVEDTAESDLIAVELRHRELAEDLGMEIGLVHGRMPSEEKDAVISRFAAGDIRILCATTVVEVGIDVPTASIIIIEQAERFGLAQLHQLRGRVGRGRDKSACILLYDTPLSKNAQARLELLRDTEDGFKIAEMDWKLRGEGDILGAKQSGFPDYHFVDPVAHTGLIAMAARDAVYILQHMESLPEMRRRAIDVLRQLFDWRAETPDKQD</sequence>
<proteinExistence type="predicted"/>
<keyword evidence="11" id="KW-1185">Reference proteome</keyword>
<gene>
    <name evidence="10" type="ORF">SAMN02927928_0436</name>
</gene>
<dbReference type="PANTHER" id="PTHR47964">
    <property type="entry name" value="ATP-DEPENDENT DNA HELICASE HOMOLOG RECG, CHLOROPLASTIC"/>
    <property type="match status" value="1"/>
</dbReference>
<keyword evidence="1" id="KW-0547">Nucleotide-binding</keyword>
<keyword evidence="6" id="KW-0238">DNA-binding</keyword>
<dbReference type="SUPFAM" id="SSF50249">
    <property type="entry name" value="Nucleic acid-binding proteins"/>
    <property type="match status" value="1"/>
</dbReference>
<dbReference type="InterPro" id="IPR001650">
    <property type="entry name" value="Helicase_C-like"/>
</dbReference>
<dbReference type="InterPro" id="IPR011545">
    <property type="entry name" value="DEAD/DEAH_box_helicase_dom"/>
</dbReference>
<dbReference type="GO" id="GO:0003678">
    <property type="term" value="F:DNA helicase activity"/>
    <property type="evidence" value="ECO:0007669"/>
    <property type="project" value="TreeGrafter"/>
</dbReference>
<keyword evidence="4 10" id="KW-0347">Helicase</keyword>
<keyword evidence="2" id="KW-0227">DNA damage</keyword>
<dbReference type="GO" id="GO:0005524">
    <property type="term" value="F:ATP binding"/>
    <property type="evidence" value="ECO:0007669"/>
    <property type="project" value="UniProtKB-KW"/>
</dbReference>
<evidence type="ECO:0000256" key="3">
    <source>
        <dbReference type="ARBA" id="ARBA00022801"/>
    </source>
</evidence>
<evidence type="ECO:0000259" key="8">
    <source>
        <dbReference type="PROSITE" id="PS51192"/>
    </source>
</evidence>
<dbReference type="STRING" id="260084.SAMN02927928_0436"/>
<dbReference type="InterPro" id="IPR047112">
    <property type="entry name" value="RecG/Mfd"/>
</dbReference>
<dbReference type="SMART" id="SM00487">
    <property type="entry name" value="DEXDc"/>
    <property type="match status" value="1"/>
</dbReference>
<dbReference type="SUPFAM" id="SSF52540">
    <property type="entry name" value="P-loop containing nucleoside triphosphate hydrolases"/>
    <property type="match status" value="2"/>
</dbReference>
<organism evidence="10 11">
    <name type="scientific">Asticcacaulis taihuensis</name>
    <dbReference type="NCBI Taxonomy" id="260084"/>
    <lineage>
        <taxon>Bacteria</taxon>
        <taxon>Pseudomonadati</taxon>
        <taxon>Pseudomonadota</taxon>
        <taxon>Alphaproteobacteria</taxon>
        <taxon>Caulobacterales</taxon>
        <taxon>Caulobacteraceae</taxon>
        <taxon>Asticcacaulis</taxon>
    </lineage>
</organism>
<dbReference type="Pfam" id="PF00271">
    <property type="entry name" value="Helicase_C"/>
    <property type="match status" value="1"/>
</dbReference>
<keyword evidence="3" id="KW-0378">Hydrolase</keyword>
<evidence type="ECO:0000256" key="2">
    <source>
        <dbReference type="ARBA" id="ARBA00022763"/>
    </source>
</evidence>
<keyword evidence="5" id="KW-0067">ATP-binding</keyword>
<dbReference type="RefSeq" id="WP_090643118.1">
    <property type="nucleotide sequence ID" value="NZ_CBCRYE010000001.1"/>
</dbReference>